<organism evidence="10 11">
    <name type="scientific">Moorena producens PAL-8-15-08-1</name>
    <dbReference type="NCBI Taxonomy" id="1458985"/>
    <lineage>
        <taxon>Bacteria</taxon>
        <taxon>Bacillati</taxon>
        <taxon>Cyanobacteriota</taxon>
        <taxon>Cyanophyceae</taxon>
        <taxon>Coleofasciculales</taxon>
        <taxon>Coleofasciculaceae</taxon>
        <taxon>Moorena</taxon>
    </lineage>
</organism>
<keyword evidence="3" id="KW-0328">Glycosyltransferase</keyword>
<dbReference type="GO" id="GO:0009103">
    <property type="term" value="P:lipopolysaccharide biosynthetic process"/>
    <property type="evidence" value="ECO:0007669"/>
    <property type="project" value="UniProtKB-ARBA"/>
</dbReference>
<evidence type="ECO:0000256" key="1">
    <source>
        <dbReference type="ARBA" id="ARBA00004651"/>
    </source>
</evidence>
<dbReference type="KEGG" id="mpro:BJP34_33270"/>
<sequence length="645" mass="72692">MKFTLANRLKNWWPSWQQHPTTIWTLSILWLLLISWLAFLWNLGNIGLVDETEPLFAEAARQMTVTGDWITPYFNGETRFDKPPLIYWLMAIGYRLIGVNEWAVRLPSALSAIALTGLGFYTLRYYGISRPAAFTPDVDSSQHRDSKINPSYLQRQLWLCAWIGSTLMAVNLQTIIWARTGVSDMLLSGCVGGALLTFFLGYAHRNQRSTGAQELGNSETTVAKSPSPPHKYPCGWYLACYVLIALAILTKGPVGIVLPTLIIGGFLLYLGNGREVLQEMCLFKGILIILALTLPWYLLVTLANGQAYIDSFFGYHNIQRFTRTVNRHAGPWYFYFPVVLIAFAPWSSYLPFAIARLKFWRRVRWRNSPRSTHLGLFALFWFVGIFGFFTIAATKLPSYVLPLIPAAAILLALLWSDQLTHTSNLSWSSPLPLSPSMLLSSLFNLLLLIALATAIFLAPEYIGSGPAAPNLPEQLQESGLMVRGGMIWSLTAILAALLLWRRWLFGLWIVNLVGFLAFLIVVLTPTFLLVDQVRQLPLRQLSAIAVQEKQSSEELIMIGFKKPSVVFYTQQPVTYMSKGKKARNYMKEIAVTQPSPPSVLMLARNKRLKKAKLKPEQYATLASLGPYKLIRVSKQVFVDNSKIKN</sequence>
<dbReference type="GO" id="GO:0010041">
    <property type="term" value="P:response to iron(III) ion"/>
    <property type="evidence" value="ECO:0007669"/>
    <property type="project" value="TreeGrafter"/>
</dbReference>
<feature type="transmembrane region" description="Helical" evidence="8">
    <location>
        <begin position="21"/>
        <end position="41"/>
    </location>
</feature>
<keyword evidence="7 8" id="KW-0472">Membrane</keyword>
<evidence type="ECO:0000259" key="9">
    <source>
        <dbReference type="Pfam" id="PF13231"/>
    </source>
</evidence>
<dbReference type="AlphaFoldDB" id="A0A1D8U184"/>
<dbReference type="GO" id="GO:0016763">
    <property type="term" value="F:pentosyltransferase activity"/>
    <property type="evidence" value="ECO:0007669"/>
    <property type="project" value="TreeGrafter"/>
</dbReference>
<proteinExistence type="predicted"/>
<feature type="transmembrane region" description="Helical" evidence="8">
    <location>
        <begin position="332"/>
        <end position="354"/>
    </location>
</feature>
<dbReference type="OrthoDB" id="9775035at2"/>
<feature type="transmembrane region" description="Helical" evidence="8">
    <location>
        <begin position="281"/>
        <end position="299"/>
    </location>
</feature>
<dbReference type="Proteomes" id="UP000177870">
    <property type="component" value="Chromosome"/>
</dbReference>
<evidence type="ECO:0000256" key="4">
    <source>
        <dbReference type="ARBA" id="ARBA00022679"/>
    </source>
</evidence>
<accession>A0A1D8U184</accession>
<dbReference type="InterPro" id="IPR050297">
    <property type="entry name" value="LipidA_mod_glycosyltrf_83"/>
</dbReference>
<dbReference type="EMBL" id="CP017599">
    <property type="protein sequence ID" value="AOX03652.1"/>
    <property type="molecule type" value="Genomic_DNA"/>
</dbReference>
<feature type="transmembrane region" description="Helical" evidence="8">
    <location>
        <begin position="437"/>
        <end position="458"/>
    </location>
</feature>
<evidence type="ECO:0000313" key="10">
    <source>
        <dbReference type="EMBL" id="AOX03652.1"/>
    </source>
</evidence>
<feature type="transmembrane region" description="Helical" evidence="8">
    <location>
        <begin position="236"/>
        <end position="269"/>
    </location>
</feature>
<dbReference type="Pfam" id="PF13231">
    <property type="entry name" value="PMT_2"/>
    <property type="match status" value="1"/>
</dbReference>
<feature type="transmembrane region" description="Helical" evidence="8">
    <location>
        <begin position="110"/>
        <end position="128"/>
    </location>
</feature>
<evidence type="ECO:0000256" key="8">
    <source>
        <dbReference type="SAM" id="Phobius"/>
    </source>
</evidence>
<dbReference type="STRING" id="1458985.BJP34_33270"/>
<feature type="transmembrane region" description="Helical" evidence="8">
    <location>
        <begin position="374"/>
        <end position="393"/>
    </location>
</feature>
<feature type="transmembrane region" description="Helical" evidence="8">
    <location>
        <begin position="478"/>
        <end position="500"/>
    </location>
</feature>
<dbReference type="PANTHER" id="PTHR33908">
    <property type="entry name" value="MANNOSYLTRANSFERASE YKCB-RELATED"/>
    <property type="match status" value="1"/>
</dbReference>
<dbReference type="InterPro" id="IPR038731">
    <property type="entry name" value="RgtA/B/C-like"/>
</dbReference>
<protein>
    <submittedName>
        <fullName evidence="10">Glycosyltransferase</fullName>
    </submittedName>
</protein>
<feature type="domain" description="Glycosyltransferase RgtA/B/C/D-like" evidence="9">
    <location>
        <begin position="81"/>
        <end position="126"/>
    </location>
</feature>
<name>A0A1D8U184_9CYAN</name>
<evidence type="ECO:0000256" key="6">
    <source>
        <dbReference type="ARBA" id="ARBA00022989"/>
    </source>
</evidence>
<feature type="transmembrane region" description="Helical" evidence="8">
    <location>
        <begin position="156"/>
        <end position="178"/>
    </location>
</feature>
<dbReference type="GO" id="GO:0005886">
    <property type="term" value="C:plasma membrane"/>
    <property type="evidence" value="ECO:0007669"/>
    <property type="project" value="UniProtKB-SubCell"/>
</dbReference>
<reference evidence="11" key="1">
    <citation type="submission" date="2016-10" db="EMBL/GenBank/DDBJ databases">
        <title>Comparative genomics uncovers the prolific and rare metabolic potential of the cyanobacterial genus Moorea.</title>
        <authorList>
            <person name="Leao T."/>
            <person name="Castelao G."/>
            <person name="Korobeynikov A."/>
            <person name="Monroe E.A."/>
            <person name="Podell S."/>
            <person name="Glukhov E."/>
            <person name="Allen E."/>
            <person name="Gerwick W.H."/>
            <person name="Gerwick L."/>
        </authorList>
    </citation>
    <scope>NUCLEOTIDE SEQUENCE [LARGE SCALE GENOMIC DNA]</scope>
    <source>
        <strain evidence="11">PAL-8-15-08-1</strain>
    </source>
</reference>
<dbReference type="PANTHER" id="PTHR33908:SF3">
    <property type="entry name" value="UNDECAPRENYL PHOSPHATE-ALPHA-4-AMINO-4-DEOXY-L-ARABINOSE ARABINOSYL TRANSFERASE"/>
    <property type="match status" value="1"/>
</dbReference>
<evidence type="ECO:0000313" key="11">
    <source>
        <dbReference type="Proteomes" id="UP000177870"/>
    </source>
</evidence>
<feature type="transmembrane region" description="Helical" evidence="8">
    <location>
        <begin position="507"/>
        <end position="530"/>
    </location>
</feature>
<evidence type="ECO:0000256" key="7">
    <source>
        <dbReference type="ARBA" id="ARBA00023136"/>
    </source>
</evidence>
<keyword evidence="4 10" id="KW-0808">Transferase</keyword>
<keyword evidence="6 8" id="KW-1133">Transmembrane helix</keyword>
<feature type="transmembrane region" description="Helical" evidence="8">
    <location>
        <begin position="185"/>
        <end position="203"/>
    </location>
</feature>
<feature type="transmembrane region" description="Helical" evidence="8">
    <location>
        <begin position="399"/>
        <end position="416"/>
    </location>
</feature>
<comment type="subcellular location">
    <subcellularLocation>
        <location evidence="1">Cell membrane</location>
        <topology evidence="1">Multi-pass membrane protein</topology>
    </subcellularLocation>
</comment>
<evidence type="ECO:0000256" key="5">
    <source>
        <dbReference type="ARBA" id="ARBA00022692"/>
    </source>
</evidence>
<keyword evidence="5 8" id="KW-0812">Transmembrane</keyword>
<evidence type="ECO:0000256" key="2">
    <source>
        <dbReference type="ARBA" id="ARBA00022475"/>
    </source>
</evidence>
<evidence type="ECO:0000256" key="3">
    <source>
        <dbReference type="ARBA" id="ARBA00022676"/>
    </source>
</evidence>
<gene>
    <name evidence="10" type="ORF">BJP34_33270</name>
</gene>
<keyword evidence="2" id="KW-1003">Cell membrane</keyword>